<dbReference type="EMBL" id="JMIX01000007">
    <property type="protein sequence ID" value="KEO93113.1"/>
    <property type="molecule type" value="Genomic_DNA"/>
</dbReference>
<dbReference type="OrthoDB" id="7594608at2"/>
<dbReference type="PROSITE" id="PS51257">
    <property type="entry name" value="PROKAR_LIPOPROTEIN"/>
    <property type="match status" value="1"/>
</dbReference>
<comment type="caution">
    <text evidence="1">The sequence shown here is derived from an EMBL/GenBank/DDBJ whole genome shotgun (WGS) entry which is preliminary data.</text>
</comment>
<proteinExistence type="predicted"/>
<dbReference type="AlphaFoldDB" id="A0A074MMS9"/>
<gene>
    <name evidence="1" type="ORF">EH32_12870</name>
</gene>
<dbReference type="Proteomes" id="UP000027866">
    <property type="component" value="Unassembled WGS sequence"/>
</dbReference>
<dbReference type="PATRIC" id="fig|39960.10.peg.1090"/>
<keyword evidence="2" id="KW-1185">Reference proteome</keyword>
<evidence type="ECO:0000313" key="2">
    <source>
        <dbReference type="Proteomes" id="UP000027866"/>
    </source>
</evidence>
<organism evidence="1 2">
    <name type="scientific">Erythrobacter litoralis</name>
    <dbReference type="NCBI Taxonomy" id="39960"/>
    <lineage>
        <taxon>Bacteria</taxon>
        <taxon>Pseudomonadati</taxon>
        <taxon>Pseudomonadota</taxon>
        <taxon>Alphaproteobacteria</taxon>
        <taxon>Sphingomonadales</taxon>
        <taxon>Erythrobacteraceae</taxon>
        <taxon>Erythrobacter/Porphyrobacter group</taxon>
        <taxon>Erythrobacter</taxon>
    </lineage>
</organism>
<sequence length="169" mass="17750">MRIIASATGLGAALFLASCGGQEENGEFTTEDGAQGEYTIDRETGETRMSLETEEGTATLRSGKDVPIDLPGGFSLYPGSRVTSNSVIEQGERTGSMILFEADATPEDIIAHYRKQAEAAGIELQMDAKMGESVMVAGENEADAIAFQVSATGADGTTTGQLFIGRMPE</sequence>
<accession>A0A074MMS9</accession>
<evidence type="ECO:0000313" key="1">
    <source>
        <dbReference type="EMBL" id="KEO93113.1"/>
    </source>
</evidence>
<protein>
    <recommendedName>
        <fullName evidence="3">Lipoprotein</fullName>
    </recommendedName>
</protein>
<dbReference type="RefSeq" id="WP_034904012.1">
    <property type="nucleotide sequence ID" value="NZ_CP017057.1"/>
</dbReference>
<evidence type="ECO:0008006" key="3">
    <source>
        <dbReference type="Google" id="ProtNLM"/>
    </source>
</evidence>
<name>A0A074MMS9_9SPHN</name>
<dbReference type="KEGG" id="elq:Ga0102493_112002"/>
<reference evidence="1 2" key="1">
    <citation type="submission" date="2014-04" db="EMBL/GenBank/DDBJ databases">
        <title>A comprehensive comparison of genomes of Erythrobacter spp. Strains.</title>
        <authorList>
            <person name="Zheng Q."/>
        </authorList>
    </citation>
    <scope>NUCLEOTIDE SEQUENCE [LARGE SCALE GENOMIC DNA]</scope>
    <source>
        <strain evidence="1 2">DSM 8509</strain>
    </source>
</reference>